<dbReference type="EMBL" id="GL945483">
    <property type="protein sequence ID" value="EGN96777.1"/>
    <property type="molecule type" value="Genomic_DNA"/>
</dbReference>
<organism evidence="4">
    <name type="scientific">Serpula lacrymans var. lacrymans (strain S7.3)</name>
    <name type="common">Dry rot fungus</name>
    <dbReference type="NCBI Taxonomy" id="936435"/>
    <lineage>
        <taxon>Eukaryota</taxon>
        <taxon>Fungi</taxon>
        <taxon>Dikarya</taxon>
        <taxon>Basidiomycota</taxon>
        <taxon>Agaricomycotina</taxon>
        <taxon>Agaricomycetes</taxon>
        <taxon>Agaricomycetidae</taxon>
        <taxon>Boletales</taxon>
        <taxon>Coniophorineae</taxon>
        <taxon>Serpulaceae</taxon>
        <taxon>Serpula</taxon>
    </lineage>
</organism>
<dbReference type="InterPro" id="IPR045339">
    <property type="entry name" value="DUF6534"/>
</dbReference>
<name>F8Q3S1_SERL3</name>
<evidence type="ECO:0000313" key="4">
    <source>
        <dbReference type="Proteomes" id="UP000008063"/>
    </source>
</evidence>
<sequence length="233" mass="26156">MLNYIIWSMGATYIVGFCIAYCVNLCFIWRAWLLSEKLWIAICLGVVSTVRLGFGLTNCSLSFRYAEWKSFREHVYPTMVVGWVISVLADSCIAFVLCYYLRKHRSGLRRTDSVINRLLLYTINTGVVTSLFGVVVVLTFLTVPTILVFIAFVQVQSKLYAISLFATLNSRPSTPNTANALTVDDFSPNYKSSSVVKAASLSRHQDAHHIDIQYTKDIYGGPKSIPDYTSETA</sequence>
<dbReference type="PANTHER" id="PTHR40465">
    <property type="entry name" value="CHROMOSOME 1, WHOLE GENOME SHOTGUN SEQUENCE"/>
    <property type="match status" value="1"/>
</dbReference>
<feature type="transmembrane region" description="Helical" evidence="1">
    <location>
        <begin position="6"/>
        <end position="29"/>
    </location>
</feature>
<keyword evidence="1" id="KW-0472">Membrane</keyword>
<keyword evidence="1" id="KW-1133">Transmembrane helix</keyword>
<accession>F8Q3S1</accession>
<proteinExistence type="predicted"/>
<dbReference type="PANTHER" id="PTHR40465:SF1">
    <property type="entry name" value="DUF6534 DOMAIN-CONTAINING PROTEIN"/>
    <property type="match status" value="1"/>
</dbReference>
<evidence type="ECO:0000313" key="3">
    <source>
        <dbReference type="EMBL" id="EGN96777.1"/>
    </source>
</evidence>
<feature type="transmembrane region" description="Helical" evidence="1">
    <location>
        <begin position="76"/>
        <end position="97"/>
    </location>
</feature>
<dbReference type="OMA" id="TIICCIF"/>
<protein>
    <recommendedName>
        <fullName evidence="2">DUF6534 domain-containing protein</fullName>
    </recommendedName>
</protein>
<evidence type="ECO:0000259" key="2">
    <source>
        <dbReference type="Pfam" id="PF20152"/>
    </source>
</evidence>
<keyword evidence="1" id="KW-0812">Transmembrane</keyword>
<dbReference type="AlphaFoldDB" id="F8Q3S1"/>
<dbReference type="InParanoid" id="F8Q3S1"/>
<reference evidence="4" key="1">
    <citation type="journal article" date="2011" name="Science">
        <title>The plant cell wall-decomposing machinery underlies the functional diversity of forest fungi.</title>
        <authorList>
            <person name="Eastwood D.C."/>
            <person name="Floudas D."/>
            <person name="Binder M."/>
            <person name="Majcherczyk A."/>
            <person name="Schneider P."/>
            <person name="Aerts A."/>
            <person name="Asiegbu F.O."/>
            <person name="Baker S.E."/>
            <person name="Barry K."/>
            <person name="Bendiksby M."/>
            <person name="Blumentritt M."/>
            <person name="Coutinho P.M."/>
            <person name="Cullen D."/>
            <person name="de Vries R.P."/>
            <person name="Gathman A."/>
            <person name="Goodell B."/>
            <person name="Henrissat B."/>
            <person name="Ihrmark K."/>
            <person name="Kauserud H."/>
            <person name="Kohler A."/>
            <person name="LaButti K."/>
            <person name="Lapidus A."/>
            <person name="Lavin J.L."/>
            <person name="Lee Y.-H."/>
            <person name="Lindquist E."/>
            <person name="Lilly W."/>
            <person name="Lucas S."/>
            <person name="Morin E."/>
            <person name="Murat C."/>
            <person name="Oguiza J.A."/>
            <person name="Park J."/>
            <person name="Pisabarro A.G."/>
            <person name="Riley R."/>
            <person name="Rosling A."/>
            <person name="Salamov A."/>
            <person name="Schmidt O."/>
            <person name="Schmutz J."/>
            <person name="Skrede I."/>
            <person name="Stenlid J."/>
            <person name="Wiebenga A."/>
            <person name="Xie X."/>
            <person name="Kuees U."/>
            <person name="Hibbett D.S."/>
            <person name="Hoffmeister D."/>
            <person name="Hoegberg N."/>
            <person name="Martin F."/>
            <person name="Grigoriev I.V."/>
            <person name="Watkinson S.C."/>
        </authorList>
    </citation>
    <scope>NUCLEOTIDE SEQUENCE [LARGE SCALE GENOMIC DNA]</scope>
    <source>
        <strain evidence="4">strain S7.3</strain>
    </source>
</reference>
<evidence type="ECO:0000256" key="1">
    <source>
        <dbReference type="SAM" id="Phobius"/>
    </source>
</evidence>
<keyword evidence="4" id="KW-1185">Reference proteome</keyword>
<feature type="domain" description="DUF6534" evidence="2">
    <location>
        <begin position="86"/>
        <end position="172"/>
    </location>
</feature>
<dbReference type="OrthoDB" id="3270417at2759"/>
<feature type="transmembrane region" description="Helical" evidence="1">
    <location>
        <begin position="38"/>
        <end position="56"/>
    </location>
</feature>
<dbReference type="Pfam" id="PF20152">
    <property type="entry name" value="DUF6534"/>
    <property type="match status" value="1"/>
</dbReference>
<dbReference type="STRING" id="936435.F8Q3S1"/>
<dbReference type="Proteomes" id="UP000008063">
    <property type="component" value="Unassembled WGS sequence"/>
</dbReference>
<gene>
    <name evidence="3" type="ORF">SERLA73DRAFT_184936</name>
</gene>
<dbReference type="HOGENOM" id="CLU_1190492_0_0_1"/>